<dbReference type="InterPro" id="IPR036034">
    <property type="entry name" value="PDZ_sf"/>
</dbReference>
<reference evidence="3" key="1">
    <citation type="submission" date="2024-06" db="EMBL/GenBank/DDBJ databases">
        <authorList>
            <person name="Liu X."/>
            <person name="Lenzi L."/>
            <person name="Haldenby T S."/>
            <person name="Uol C."/>
        </authorList>
    </citation>
    <scope>NUCLEOTIDE SEQUENCE</scope>
</reference>
<proteinExistence type="predicted"/>
<protein>
    <recommendedName>
        <fullName evidence="2">PDZ domain-containing protein</fullName>
    </recommendedName>
</protein>
<evidence type="ECO:0000313" key="3">
    <source>
        <dbReference type="EMBL" id="CAL5129643.1"/>
    </source>
</evidence>
<sequence length="512" mass="58037">MIESLPRFNNTHSSVIPIDASSPHLPVRPKLGMYILPYDPHEERKTSVRLRHSDNFSQRHLSLQTAPATVTSGSPIDQELLLNRLSLRRMDRIPDWPQFRLRRKINSTGDQTKIPLNTTTTTKMMTTITSELANARQPVRALHSFRSTTGRKIQSRIRTHPQSGEDLLVTHGYVDSSAELDSHREPFIHSSSTIPSIGFRTPHFRRGITTNPKVRRRYSAEGVPLHLDETTTAPSPAKRIYQDGDHNRMSSSECSNSSWMDNHSVNSQKSDTTRKWYFSSRHKFHRRSSKAEACLNGLAAEKSTDPTHWKDESDGVDDPRTTHPRRKSSFLSEIRRSARQTLESFRRVLRSSSVSVLETSETTSSNAASSDSNKCDQRNQKSATRRHTSELPPTRPFRRSRSMITGGTSTVDKHPKFPRPVCPDATRTVKLERDDLRAPFGLFVVRSKNGFRVTRVSSRILETASDRLEIGEEIVCIDGIPCSSMTLIELIQLFTARFKLILTVHSANPPDE</sequence>
<comment type="caution">
    <text evidence="3">The sequence shown here is derived from an EMBL/GenBank/DDBJ whole genome shotgun (WGS) entry which is preliminary data.</text>
</comment>
<evidence type="ECO:0000313" key="4">
    <source>
        <dbReference type="Proteomes" id="UP001497525"/>
    </source>
</evidence>
<feature type="compositionally biased region" description="Polar residues" evidence="1">
    <location>
        <begin position="259"/>
        <end position="270"/>
    </location>
</feature>
<dbReference type="InterPro" id="IPR001478">
    <property type="entry name" value="PDZ"/>
</dbReference>
<organism evidence="3 4">
    <name type="scientific">Calicophoron daubneyi</name>
    <name type="common">Rumen fluke</name>
    <name type="synonym">Paramphistomum daubneyi</name>
    <dbReference type="NCBI Taxonomy" id="300641"/>
    <lineage>
        <taxon>Eukaryota</taxon>
        <taxon>Metazoa</taxon>
        <taxon>Spiralia</taxon>
        <taxon>Lophotrochozoa</taxon>
        <taxon>Platyhelminthes</taxon>
        <taxon>Trematoda</taxon>
        <taxon>Digenea</taxon>
        <taxon>Plagiorchiida</taxon>
        <taxon>Pronocephalata</taxon>
        <taxon>Paramphistomoidea</taxon>
        <taxon>Paramphistomidae</taxon>
        <taxon>Calicophoron</taxon>
    </lineage>
</organism>
<feature type="domain" description="PDZ" evidence="2">
    <location>
        <begin position="428"/>
        <end position="494"/>
    </location>
</feature>
<feature type="region of interest" description="Disordered" evidence="1">
    <location>
        <begin position="353"/>
        <end position="421"/>
    </location>
</feature>
<feature type="compositionally biased region" description="Low complexity" evidence="1">
    <location>
        <begin position="353"/>
        <end position="372"/>
    </location>
</feature>
<gene>
    <name evidence="3" type="ORF">CDAUBV1_LOCUS668</name>
</gene>
<dbReference type="Proteomes" id="UP001497525">
    <property type="component" value="Unassembled WGS sequence"/>
</dbReference>
<dbReference type="EMBL" id="CAXLJL010000002">
    <property type="protein sequence ID" value="CAL5129643.1"/>
    <property type="molecule type" value="Genomic_DNA"/>
</dbReference>
<accession>A0AAV2T2W4</accession>
<dbReference type="SUPFAM" id="SSF50156">
    <property type="entry name" value="PDZ domain-like"/>
    <property type="match status" value="1"/>
</dbReference>
<evidence type="ECO:0000256" key="1">
    <source>
        <dbReference type="SAM" id="MobiDB-lite"/>
    </source>
</evidence>
<name>A0AAV2T2W4_CALDB</name>
<feature type="region of interest" description="Disordered" evidence="1">
    <location>
        <begin position="302"/>
        <end position="333"/>
    </location>
</feature>
<feature type="compositionally biased region" description="Basic and acidic residues" evidence="1">
    <location>
        <begin position="302"/>
        <end position="321"/>
    </location>
</feature>
<evidence type="ECO:0000259" key="2">
    <source>
        <dbReference type="PROSITE" id="PS50106"/>
    </source>
</evidence>
<dbReference type="AlphaFoldDB" id="A0AAV2T2W4"/>
<dbReference type="PROSITE" id="PS50106">
    <property type="entry name" value="PDZ"/>
    <property type="match status" value="1"/>
</dbReference>
<feature type="region of interest" description="Disordered" evidence="1">
    <location>
        <begin position="227"/>
        <end position="271"/>
    </location>
</feature>